<accession>A0ABR4AQ26</accession>
<evidence type="ECO:0000313" key="8">
    <source>
        <dbReference type="Proteomes" id="UP001590950"/>
    </source>
</evidence>
<dbReference type="EMBL" id="JBEFKJ010000003">
    <property type="protein sequence ID" value="KAL2047223.1"/>
    <property type="molecule type" value="Genomic_DNA"/>
</dbReference>
<evidence type="ECO:0000256" key="1">
    <source>
        <dbReference type="ARBA" id="ARBA00001971"/>
    </source>
</evidence>
<dbReference type="InterPro" id="IPR036396">
    <property type="entry name" value="Cyt_P450_sf"/>
</dbReference>
<dbReference type="InterPro" id="IPR001128">
    <property type="entry name" value="Cyt_P450"/>
</dbReference>
<evidence type="ECO:0000256" key="2">
    <source>
        <dbReference type="ARBA" id="ARBA00010617"/>
    </source>
</evidence>
<evidence type="ECO:0000256" key="5">
    <source>
        <dbReference type="ARBA" id="ARBA00023004"/>
    </source>
</evidence>
<dbReference type="Pfam" id="PF00067">
    <property type="entry name" value="p450"/>
    <property type="match status" value="1"/>
</dbReference>
<evidence type="ECO:0008006" key="9">
    <source>
        <dbReference type="Google" id="ProtNLM"/>
    </source>
</evidence>
<comment type="caution">
    <text evidence="7">The sequence shown here is derived from an EMBL/GenBank/DDBJ whole genome shotgun (WGS) entry which is preliminary data.</text>
</comment>
<keyword evidence="4 6" id="KW-0560">Oxidoreductase</keyword>
<dbReference type="InterPro" id="IPR050121">
    <property type="entry name" value="Cytochrome_P450_monoxygenase"/>
</dbReference>
<comment type="similarity">
    <text evidence="2 6">Belongs to the cytochrome P450 family.</text>
</comment>
<comment type="cofactor">
    <cofactor evidence="1">
        <name>heme</name>
        <dbReference type="ChEBI" id="CHEBI:30413"/>
    </cofactor>
</comment>
<dbReference type="PROSITE" id="PS00086">
    <property type="entry name" value="CYTOCHROME_P450"/>
    <property type="match status" value="1"/>
</dbReference>
<keyword evidence="5 6" id="KW-0408">Iron</keyword>
<reference evidence="7 8" key="1">
    <citation type="submission" date="2024-09" db="EMBL/GenBank/DDBJ databases">
        <title>Rethinking Asexuality: The Enigmatic Case of Functional Sexual Genes in Lepraria (Stereocaulaceae).</title>
        <authorList>
            <person name="Doellman M."/>
            <person name="Sun Y."/>
            <person name="Barcenas-Pena A."/>
            <person name="Lumbsch H.T."/>
            <person name="Grewe F."/>
        </authorList>
    </citation>
    <scope>NUCLEOTIDE SEQUENCE [LARGE SCALE GENOMIC DNA]</scope>
    <source>
        <strain evidence="7 8">Mercado 3170</strain>
    </source>
</reference>
<dbReference type="Gene3D" id="1.10.630.10">
    <property type="entry name" value="Cytochrome P450"/>
    <property type="match status" value="1"/>
</dbReference>
<dbReference type="InterPro" id="IPR002403">
    <property type="entry name" value="Cyt_P450_E_grp-IV"/>
</dbReference>
<dbReference type="PRINTS" id="PR00465">
    <property type="entry name" value="EP450IV"/>
</dbReference>
<keyword evidence="3 6" id="KW-0479">Metal-binding</keyword>
<keyword evidence="8" id="KW-1185">Reference proteome</keyword>
<evidence type="ECO:0000313" key="7">
    <source>
        <dbReference type="EMBL" id="KAL2047223.1"/>
    </source>
</evidence>
<evidence type="ECO:0000256" key="4">
    <source>
        <dbReference type="ARBA" id="ARBA00023002"/>
    </source>
</evidence>
<evidence type="ECO:0000256" key="3">
    <source>
        <dbReference type="ARBA" id="ARBA00022723"/>
    </source>
</evidence>
<keyword evidence="6" id="KW-0349">Heme</keyword>
<dbReference type="Proteomes" id="UP001590950">
    <property type="component" value="Unassembled WGS sequence"/>
</dbReference>
<evidence type="ECO:0000256" key="6">
    <source>
        <dbReference type="RuleBase" id="RU000461"/>
    </source>
</evidence>
<dbReference type="PRINTS" id="PR00385">
    <property type="entry name" value="P450"/>
</dbReference>
<dbReference type="InterPro" id="IPR017972">
    <property type="entry name" value="Cyt_P450_CS"/>
</dbReference>
<dbReference type="PANTHER" id="PTHR24305">
    <property type="entry name" value="CYTOCHROME P450"/>
    <property type="match status" value="1"/>
</dbReference>
<organism evidence="7 8">
    <name type="scientific">Stereocaulon virgatum</name>
    <dbReference type="NCBI Taxonomy" id="373712"/>
    <lineage>
        <taxon>Eukaryota</taxon>
        <taxon>Fungi</taxon>
        <taxon>Dikarya</taxon>
        <taxon>Ascomycota</taxon>
        <taxon>Pezizomycotina</taxon>
        <taxon>Lecanoromycetes</taxon>
        <taxon>OSLEUM clade</taxon>
        <taxon>Lecanoromycetidae</taxon>
        <taxon>Lecanorales</taxon>
        <taxon>Lecanorineae</taxon>
        <taxon>Stereocaulaceae</taxon>
        <taxon>Stereocaulon</taxon>
    </lineage>
</organism>
<dbReference type="PANTHER" id="PTHR24305:SF235">
    <property type="entry name" value="CYTOCHROME P450 MONOOXYGENASE APDB-RELATED"/>
    <property type="match status" value="1"/>
</dbReference>
<dbReference type="SUPFAM" id="SSF48264">
    <property type="entry name" value="Cytochrome P450"/>
    <property type="match status" value="1"/>
</dbReference>
<protein>
    <recommendedName>
        <fullName evidence="9">Cytochrome P450</fullName>
    </recommendedName>
</protein>
<proteinExistence type="inferred from homology"/>
<sequence>MVSISDPAEIPTIYGFNPIFQKSDFYHVLLFYAKGKPVPTIFATQNDNLHHALRKPISTIYGMSKVVSFEPQVNSTMEYFFKRLDDVFADKDQVCNFAFWLQAFAFDVIGEVTFSKRIGFLKKGEDIDGIMGSIWKYFTATSPVSQMPWLDLVWTKNPIKQRLSRAKPNPIVNFAAARVEERQTRMKKALSSNEVLEKRDFLSQFLEITQRDEQIPPFALAAWTVSNVTAGSDTTAILLRSIFYNLMRHPKSMRCLLDELDAAARNGRLSQLVTWKESRGLPYLDACIKEAARLHPPFALPFERVVPSGGATICGRRFQAGTVVAIPAWVAHRDVDTFGKDPDEWRPERWLCEETRRRRMENALLTFGAGHRVCLGKNVSYLEIYKLVPTMLRKYEISFAEPARPEWTVKNRWLAHQFNFNVKLRQRVVDQDQTPLDLYD</sequence>
<name>A0ABR4AQ26_9LECA</name>
<dbReference type="CDD" id="cd11060">
    <property type="entry name" value="CYP57A1-like"/>
    <property type="match status" value="1"/>
</dbReference>
<keyword evidence="6" id="KW-0503">Monooxygenase</keyword>
<gene>
    <name evidence="7" type="ORF">N7G274_001242</name>
</gene>